<dbReference type="InterPro" id="IPR046670">
    <property type="entry name" value="DUF6540"/>
</dbReference>
<sequence>MLYFAHYGHPILKGAKHGSFLLSEPGSTAYQITGSTDIYEIKRPEVLRPDSEQMQTYTGRKVGRFDDDRRNEFERVVLAVPVTRRSLAWKCQNWIVEGLAALNKDGYGVEAYRLEDLQKLLAESLK</sequence>
<evidence type="ECO:0000313" key="1">
    <source>
        <dbReference type="EMBL" id="KZT69622.1"/>
    </source>
</evidence>
<name>A0A165QLC2_9APHY</name>
<proteinExistence type="predicted"/>
<keyword evidence="2" id="KW-1185">Reference proteome</keyword>
<dbReference type="AlphaFoldDB" id="A0A165QLC2"/>
<accession>A0A165QLC2</accession>
<dbReference type="Proteomes" id="UP000076727">
    <property type="component" value="Unassembled WGS sequence"/>
</dbReference>
<dbReference type="Pfam" id="PF20174">
    <property type="entry name" value="DUF6540"/>
    <property type="match status" value="1"/>
</dbReference>
<evidence type="ECO:0000313" key="2">
    <source>
        <dbReference type="Proteomes" id="UP000076727"/>
    </source>
</evidence>
<dbReference type="OrthoDB" id="37659at2759"/>
<dbReference type="EMBL" id="KV429056">
    <property type="protein sequence ID" value="KZT69622.1"/>
    <property type="molecule type" value="Genomic_DNA"/>
</dbReference>
<reference evidence="1 2" key="1">
    <citation type="journal article" date="2016" name="Mol. Biol. Evol.">
        <title>Comparative Genomics of Early-Diverging Mushroom-Forming Fungi Provides Insights into the Origins of Lignocellulose Decay Capabilities.</title>
        <authorList>
            <person name="Nagy L.G."/>
            <person name="Riley R."/>
            <person name="Tritt A."/>
            <person name="Adam C."/>
            <person name="Daum C."/>
            <person name="Floudas D."/>
            <person name="Sun H."/>
            <person name="Yadav J.S."/>
            <person name="Pangilinan J."/>
            <person name="Larsson K.H."/>
            <person name="Matsuura K."/>
            <person name="Barry K."/>
            <person name="Labutti K."/>
            <person name="Kuo R."/>
            <person name="Ohm R.A."/>
            <person name="Bhattacharya S.S."/>
            <person name="Shirouzu T."/>
            <person name="Yoshinaga Y."/>
            <person name="Martin F.M."/>
            <person name="Grigoriev I.V."/>
            <person name="Hibbett D.S."/>
        </authorList>
    </citation>
    <scope>NUCLEOTIDE SEQUENCE [LARGE SCALE GENOMIC DNA]</scope>
    <source>
        <strain evidence="1 2">L-15889</strain>
    </source>
</reference>
<protein>
    <submittedName>
        <fullName evidence="1">Uncharacterized protein</fullName>
    </submittedName>
</protein>
<organism evidence="1 2">
    <name type="scientific">Daedalea quercina L-15889</name>
    <dbReference type="NCBI Taxonomy" id="1314783"/>
    <lineage>
        <taxon>Eukaryota</taxon>
        <taxon>Fungi</taxon>
        <taxon>Dikarya</taxon>
        <taxon>Basidiomycota</taxon>
        <taxon>Agaricomycotina</taxon>
        <taxon>Agaricomycetes</taxon>
        <taxon>Polyporales</taxon>
        <taxon>Fomitopsis</taxon>
    </lineage>
</organism>
<gene>
    <name evidence="1" type="ORF">DAEQUDRAFT_726232</name>
</gene>